<dbReference type="Proteomes" id="UP000050424">
    <property type="component" value="Unassembled WGS sequence"/>
</dbReference>
<comment type="caution">
    <text evidence="2">The sequence shown here is derived from an EMBL/GenBank/DDBJ whole genome shotgun (WGS) entry which is preliminary data.</text>
</comment>
<gene>
    <name evidence="2" type="ORF">AK830_g199</name>
</gene>
<evidence type="ECO:0000313" key="2">
    <source>
        <dbReference type="EMBL" id="KPM46486.1"/>
    </source>
</evidence>
<evidence type="ECO:0000259" key="1">
    <source>
        <dbReference type="Pfam" id="PF22998"/>
    </source>
</evidence>
<proteinExistence type="predicted"/>
<dbReference type="PANTHER" id="PTHR34815:SF2">
    <property type="entry name" value="N-ACETYLTRANSFERASE DOMAIN-CONTAINING PROTEIN"/>
    <property type="match status" value="1"/>
</dbReference>
<dbReference type="Gene3D" id="3.40.630.30">
    <property type="match status" value="1"/>
</dbReference>
<dbReference type="EMBL" id="LKCW01000001">
    <property type="protein sequence ID" value="KPM46486.1"/>
    <property type="molecule type" value="Genomic_DNA"/>
</dbReference>
<feature type="domain" description="LYC1 C-terminal" evidence="1">
    <location>
        <begin position="172"/>
        <end position="393"/>
    </location>
</feature>
<sequence>MGSVHELPDSTSIDLHLSHPTPDECVKIWTNTFDSWKDSLTLPAFLTESKFLTTIPLAMDGGMTTWILVDKNLPPDKRPILCSCETFRKRALMSDACGNVQQVLVHGIASVFCPSEYRRRGCAARLMREVAEVLRNWQSEHGKCVGSVLYSDIGKKYYAKLGWIPDVNNSHLVFPSGEIDWPAEVRQVAEEHLKELCSKDELMIQAAMATPDPTVERRLIILPDLDHMLWHIGKEDFATQCIFGKVPQAKGAIAGSPGKQVWAIWTHRYYSHPDEKTYDNVLYILRLVIEGDETANKVLCDNKLWGDLGNAEQAASLKAVLQASQAEAAAWQLDRVKLWKPSVLVQSLVSQSGLGYVEVEREQESVASGMWYGDDGGMAEAPAWINNEHYAWC</sequence>
<dbReference type="SUPFAM" id="SSF55729">
    <property type="entry name" value="Acyl-CoA N-acyltransferases (Nat)"/>
    <property type="match status" value="1"/>
</dbReference>
<accession>A0A0P7BWU1</accession>
<dbReference type="STRING" id="78410.A0A0P7BWU1"/>
<name>A0A0P7BWU1_9HYPO</name>
<dbReference type="InterPro" id="IPR016181">
    <property type="entry name" value="Acyl_CoA_acyltransferase"/>
</dbReference>
<reference evidence="2 3" key="1">
    <citation type="submission" date="2015-09" db="EMBL/GenBank/DDBJ databases">
        <title>Draft genome of a European isolate of the apple canker pathogen Neonectria ditissima.</title>
        <authorList>
            <person name="Gomez-Cortecero A."/>
            <person name="Harrison R.J."/>
            <person name="Armitage A.D."/>
        </authorList>
    </citation>
    <scope>NUCLEOTIDE SEQUENCE [LARGE SCALE GENOMIC DNA]</scope>
    <source>
        <strain evidence="2 3">R09/05</strain>
    </source>
</reference>
<evidence type="ECO:0000313" key="3">
    <source>
        <dbReference type="Proteomes" id="UP000050424"/>
    </source>
</evidence>
<keyword evidence="3" id="KW-1185">Reference proteome</keyword>
<dbReference type="OrthoDB" id="2020070at2759"/>
<protein>
    <recommendedName>
        <fullName evidence="1">LYC1 C-terminal domain-containing protein</fullName>
    </recommendedName>
</protein>
<dbReference type="PANTHER" id="PTHR34815">
    <property type="entry name" value="LYSINE ACETYLTRANSFERASE"/>
    <property type="match status" value="1"/>
</dbReference>
<dbReference type="AlphaFoldDB" id="A0A0P7BWU1"/>
<dbReference type="Pfam" id="PF22998">
    <property type="entry name" value="GNAT_LYC1-like"/>
    <property type="match status" value="1"/>
</dbReference>
<dbReference type="InterPro" id="IPR053013">
    <property type="entry name" value="LAT"/>
</dbReference>
<dbReference type="InterPro" id="IPR055100">
    <property type="entry name" value="GNAT_LYC1-like"/>
</dbReference>
<organism evidence="2 3">
    <name type="scientific">Neonectria ditissima</name>
    <dbReference type="NCBI Taxonomy" id="78410"/>
    <lineage>
        <taxon>Eukaryota</taxon>
        <taxon>Fungi</taxon>
        <taxon>Dikarya</taxon>
        <taxon>Ascomycota</taxon>
        <taxon>Pezizomycotina</taxon>
        <taxon>Sordariomycetes</taxon>
        <taxon>Hypocreomycetidae</taxon>
        <taxon>Hypocreales</taxon>
        <taxon>Nectriaceae</taxon>
        <taxon>Neonectria</taxon>
    </lineage>
</organism>